<protein>
    <submittedName>
        <fullName evidence="4">2-oxoacid:acceptor oxidoreductase subunit alpha</fullName>
    </submittedName>
</protein>
<evidence type="ECO:0000256" key="1">
    <source>
        <dbReference type="ARBA" id="ARBA00023002"/>
    </source>
</evidence>
<dbReference type="Gene3D" id="3.40.50.970">
    <property type="match status" value="1"/>
</dbReference>
<dbReference type="InterPro" id="IPR019752">
    <property type="entry name" value="Pyrv/ketoisovalerate_OxRed_cat"/>
</dbReference>
<feature type="domain" description="Pyruvate flavodoxin/ferredoxin oxidoreductase pyrimidine binding" evidence="3">
    <location>
        <begin position="216"/>
        <end position="443"/>
    </location>
</feature>
<dbReference type="SUPFAM" id="SSF52922">
    <property type="entry name" value="TK C-terminal domain-like"/>
    <property type="match status" value="1"/>
</dbReference>
<dbReference type="InterPro" id="IPR009014">
    <property type="entry name" value="Transketo_C/PFOR_II"/>
</dbReference>
<dbReference type="InterPro" id="IPR050722">
    <property type="entry name" value="Pyruvate:ferred/Flavod_OxRd"/>
</dbReference>
<dbReference type="FunFam" id="3.40.50.970:FF:000022">
    <property type="entry name" value="2-oxoglutarate ferredoxin oxidoreductase alpha subunit"/>
    <property type="match status" value="1"/>
</dbReference>
<name>A0A2H0XC56_UNCKA</name>
<evidence type="ECO:0000313" key="4">
    <source>
        <dbReference type="EMBL" id="PIS22496.1"/>
    </source>
</evidence>
<dbReference type="PANTHER" id="PTHR32154:SF20">
    <property type="entry name" value="2-OXOGLUTARATE OXIDOREDUCTASE SUBUNIT KORA"/>
    <property type="match status" value="1"/>
</dbReference>
<accession>A0A2H0XC56</accession>
<evidence type="ECO:0000259" key="2">
    <source>
        <dbReference type="Pfam" id="PF01558"/>
    </source>
</evidence>
<evidence type="ECO:0000313" key="5">
    <source>
        <dbReference type="Proteomes" id="UP000231252"/>
    </source>
</evidence>
<dbReference type="NCBIfam" id="TIGR03710">
    <property type="entry name" value="OAFO_sf"/>
    <property type="match status" value="1"/>
</dbReference>
<dbReference type="InterPro" id="IPR029061">
    <property type="entry name" value="THDP-binding"/>
</dbReference>
<organism evidence="4 5">
    <name type="scientific">candidate division WWE3 bacterium CG08_land_8_20_14_0_20_41_10</name>
    <dbReference type="NCBI Taxonomy" id="1975085"/>
    <lineage>
        <taxon>Bacteria</taxon>
        <taxon>Katanobacteria</taxon>
    </lineage>
</organism>
<dbReference type="InterPro" id="IPR022367">
    <property type="entry name" value="2-oxoacid/accept_OxRdtase_asu"/>
</dbReference>
<feature type="domain" description="Pyruvate/ketoisovalerate oxidoreductase catalytic" evidence="2">
    <location>
        <begin position="14"/>
        <end position="178"/>
    </location>
</feature>
<dbReference type="Pfam" id="PF01855">
    <property type="entry name" value="POR_N"/>
    <property type="match status" value="1"/>
</dbReference>
<evidence type="ECO:0000259" key="3">
    <source>
        <dbReference type="Pfam" id="PF01855"/>
    </source>
</evidence>
<dbReference type="InterPro" id="IPR002869">
    <property type="entry name" value="Pyrv_flavodox_OxRed_cen"/>
</dbReference>
<dbReference type="GO" id="GO:0016903">
    <property type="term" value="F:oxidoreductase activity, acting on the aldehyde or oxo group of donors"/>
    <property type="evidence" value="ECO:0007669"/>
    <property type="project" value="InterPro"/>
</dbReference>
<keyword evidence="1" id="KW-0560">Oxidoreductase</keyword>
<dbReference type="GO" id="GO:0006979">
    <property type="term" value="P:response to oxidative stress"/>
    <property type="evidence" value="ECO:0007669"/>
    <property type="project" value="TreeGrafter"/>
</dbReference>
<dbReference type="Pfam" id="PF01558">
    <property type="entry name" value="POR"/>
    <property type="match status" value="1"/>
</dbReference>
<dbReference type="SUPFAM" id="SSF52518">
    <property type="entry name" value="Thiamin diphosphate-binding fold (THDP-binding)"/>
    <property type="match status" value="1"/>
</dbReference>
<sequence>MPAPVFSIKIGGEAGQGIKSTGLLFAKFATRAGFNIYNYLEYPSLIRGGHNVMQINISANVVTGPFLKCDFLIALNQDTISKHCNELADGAGILFDSDKKYDLSKINSFTTLYPIPLSKIAKEAKGVELLSNTVALGATVGILGGDIEGLLSLTKEEFKSKGSEVTQMNLAAVQTGYEFALENFKEKQESVLKKTIDLTYSTPQMVIDGNDACALGAISAGLNFAAIYPMSPISPILAVLAENQEKYGYIYKQPEDEISAINMAIGASFAGARSLTATSGGGFCLMTEGYGLAGITETPLVIIEGMRGGPATGLPTWSEQGDLRMILHAHQGEFPKIILAPGDAKEAFDLTMQAFNLAEIYQTPVVILVDKNICDNNQNFQVFDTASYRIDRGKLVNGVNTDYQRYKLESDGISPRAFAGSGNFFIANSDEHDENGYSTEETAIRNAQMHKRMKKLEICAQNHLQPPTIYGPKEAELTVVSWGSNKGSILESLKNFPNVNYLHLTWINPFPTQEVALILKESKRLLNIECNYSAQMGGLIKERTGIEVTNNLVKYDGRPFFVEEITEKIKWMLKGNPA</sequence>
<dbReference type="Proteomes" id="UP000231252">
    <property type="component" value="Unassembled WGS sequence"/>
</dbReference>
<dbReference type="CDD" id="cd07034">
    <property type="entry name" value="TPP_PYR_PFOR_IOR-alpha_like"/>
    <property type="match status" value="1"/>
</dbReference>
<comment type="caution">
    <text evidence="4">The sequence shown here is derived from an EMBL/GenBank/DDBJ whole genome shotgun (WGS) entry which is preliminary data.</text>
</comment>
<reference evidence="5" key="1">
    <citation type="submission" date="2017-09" db="EMBL/GenBank/DDBJ databases">
        <title>Depth-based differentiation of microbial function through sediment-hosted aquifers and enrichment of novel symbionts in the deep terrestrial subsurface.</title>
        <authorList>
            <person name="Probst A.J."/>
            <person name="Ladd B."/>
            <person name="Jarett J.K."/>
            <person name="Geller-Mcgrath D.E."/>
            <person name="Sieber C.M.K."/>
            <person name="Emerson J.B."/>
            <person name="Anantharaman K."/>
            <person name="Thomas B.C."/>
            <person name="Malmstrom R."/>
            <person name="Stieglmeier M."/>
            <person name="Klingl A."/>
            <person name="Woyke T."/>
            <person name="Ryan C.M."/>
            <person name="Banfield J.F."/>
        </authorList>
    </citation>
    <scope>NUCLEOTIDE SEQUENCE [LARGE SCALE GENOMIC DNA]</scope>
</reference>
<dbReference type="EMBL" id="PEYU01000029">
    <property type="protein sequence ID" value="PIS22496.1"/>
    <property type="molecule type" value="Genomic_DNA"/>
</dbReference>
<dbReference type="AlphaFoldDB" id="A0A2H0XC56"/>
<dbReference type="SUPFAM" id="SSF53323">
    <property type="entry name" value="Pyruvate-ferredoxin oxidoreductase, PFOR, domain III"/>
    <property type="match status" value="1"/>
</dbReference>
<dbReference type="Gene3D" id="3.40.50.920">
    <property type="match status" value="1"/>
</dbReference>
<proteinExistence type="predicted"/>
<dbReference type="InterPro" id="IPR002880">
    <property type="entry name" value="Pyrv_Fd/Flavodoxin_OxRdtase_N"/>
</dbReference>
<dbReference type="Gene3D" id="3.40.920.10">
    <property type="entry name" value="Pyruvate-ferredoxin oxidoreductase, PFOR, domain III"/>
    <property type="match status" value="1"/>
</dbReference>
<dbReference type="PANTHER" id="PTHR32154">
    <property type="entry name" value="PYRUVATE-FLAVODOXIN OXIDOREDUCTASE-RELATED"/>
    <property type="match status" value="1"/>
</dbReference>
<gene>
    <name evidence="4" type="ORF">COT50_01650</name>
</gene>